<protein>
    <recommendedName>
        <fullName evidence="2">DUF5648 domain-containing protein</fullName>
    </recommendedName>
</protein>
<evidence type="ECO:0000313" key="4">
    <source>
        <dbReference type="Proteomes" id="UP000199455"/>
    </source>
</evidence>
<reference evidence="4" key="1">
    <citation type="submission" date="2016-10" db="EMBL/GenBank/DDBJ databases">
        <authorList>
            <person name="Varghese N."/>
            <person name="Submissions S."/>
        </authorList>
    </citation>
    <scope>NUCLEOTIDE SEQUENCE [LARGE SCALE GENOMIC DNA]</scope>
    <source>
        <strain evidence="4">DSM 18609</strain>
    </source>
</reference>
<feature type="domain" description="DUF5648" evidence="2">
    <location>
        <begin position="162"/>
        <end position="221"/>
    </location>
</feature>
<feature type="signal peptide" evidence="1">
    <location>
        <begin position="1"/>
        <end position="21"/>
    </location>
</feature>
<accession>A0A1G6UFH5</accession>
<dbReference type="Proteomes" id="UP000199455">
    <property type="component" value="Unassembled WGS sequence"/>
</dbReference>
<keyword evidence="1" id="KW-0732">Signal</keyword>
<dbReference type="Pfam" id="PF18885">
    <property type="entry name" value="DUF5648"/>
    <property type="match status" value="2"/>
</dbReference>
<dbReference type="RefSeq" id="WP_090769359.1">
    <property type="nucleotide sequence ID" value="NZ_FMZH01000005.1"/>
</dbReference>
<gene>
    <name evidence="3" type="ORF">SAMN04488024_105329</name>
</gene>
<feature type="chain" id="PRO_5011786730" description="DUF5648 domain-containing protein" evidence="1">
    <location>
        <begin position="22"/>
        <end position="432"/>
    </location>
</feature>
<evidence type="ECO:0000256" key="1">
    <source>
        <dbReference type="SAM" id="SignalP"/>
    </source>
</evidence>
<sequence length="432" mass="48610">MRRIIFLLASVLLMLNLKSQAQTLGVSLNDFSIKNEYLSEGKIYSPNGVAISGNFGFVRTSSNGNPINVKLVYVEGGVETTISAESVYKGSWSNETSWMSEVSGKLTTSQTSGKVYLKFTIYNLNGTILSENLSTLAYSITISNQASSPGDSELPATPPPFTVPVNGSIPLFEFYSATLNSHFYSTEYKNYSGYVFSRILGYVFTSPQPGTSPMYRFKGPNYYAYSIIPSSPYIGYNYDGLLGYIYLNQVSKTIPIYHHQTSIGGDIYWFDGPGGFSGYDFLGIQFYILQNPQPTTYPLPEEDTMELYQYYSTNGDHFYTTLKKDRPGFTYEKILGYVHTIQKPGTIPLYRYYTSVSIAKDHYYTTVKQNYNNYVYEGIVGYVYPNAGAPGTTPIYSYYASVNGDHYYNNVNSTYGGYVNEGVKFWMLQYNH</sequence>
<dbReference type="STRING" id="390242.SAMN04488024_105329"/>
<evidence type="ECO:0000313" key="3">
    <source>
        <dbReference type="EMBL" id="SDD39994.1"/>
    </source>
</evidence>
<keyword evidence="4" id="KW-1185">Reference proteome</keyword>
<dbReference type="EMBL" id="FMZH01000005">
    <property type="protein sequence ID" value="SDD39994.1"/>
    <property type="molecule type" value="Genomic_DNA"/>
</dbReference>
<proteinExistence type="predicted"/>
<organism evidence="3 4">
    <name type="scientific">Pedobacter soli</name>
    <dbReference type="NCBI Taxonomy" id="390242"/>
    <lineage>
        <taxon>Bacteria</taxon>
        <taxon>Pseudomonadati</taxon>
        <taxon>Bacteroidota</taxon>
        <taxon>Sphingobacteriia</taxon>
        <taxon>Sphingobacteriales</taxon>
        <taxon>Sphingobacteriaceae</taxon>
        <taxon>Pedobacter</taxon>
    </lineage>
</organism>
<feature type="domain" description="DUF5648" evidence="2">
    <location>
        <begin position="327"/>
        <end position="426"/>
    </location>
</feature>
<name>A0A1G6UFH5_9SPHI</name>
<evidence type="ECO:0000259" key="2">
    <source>
        <dbReference type="Pfam" id="PF18885"/>
    </source>
</evidence>
<dbReference type="AlphaFoldDB" id="A0A1G6UFH5"/>
<dbReference type="InterPro" id="IPR043708">
    <property type="entry name" value="DUF5648"/>
</dbReference>